<organism evidence="2 3">
    <name type="scientific">Lactobacillus apis</name>
    <dbReference type="NCBI Taxonomy" id="303541"/>
    <lineage>
        <taxon>Bacteria</taxon>
        <taxon>Bacillati</taxon>
        <taxon>Bacillota</taxon>
        <taxon>Bacilli</taxon>
        <taxon>Lactobacillales</taxon>
        <taxon>Lactobacillaceae</taxon>
        <taxon>Lactobacillus</taxon>
    </lineage>
</organism>
<dbReference type="Pfam" id="PF13175">
    <property type="entry name" value="AAA_15"/>
    <property type="match status" value="1"/>
</dbReference>
<dbReference type="InterPro" id="IPR051396">
    <property type="entry name" value="Bact_Antivir_Def_Nuclease"/>
</dbReference>
<dbReference type="InterPro" id="IPR027417">
    <property type="entry name" value="P-loop_NTPase"/>
</dbReference>
<dbReference type="InterPro" id="IPR041685">
    <property type="entry name" value="AAA_GajA/Old/RecF-like"/>
</dbReference>
<evidence type="ECO:0000259" key="1">
    <source>
        <dbReference type="Pfam" id="PF13175"/>
    </source>
</evidence>
<accession>A0A0F4LSP5</accession>
<dbReference type="PANTHER" id="PTHR43581">
    <property type="entry name" value="ATP/GTP PHOSPHATASE"/>
    <property type="match status" value="1"/>
</dbReference>
<gene>
    <name evidence="2" type="ORF">JF72_08780</name>
</gene>
<name>A0A0F4LSP5_9LACO</name>
<keyword evidence="3" id="KW-1185">Reference proteome</keyword>
<dbReference type="EMBL" id="JXLG01000005">
    <property type="protein sequence ID" value="KJY61585.1"/>
    <property type="molecule type" value="Genomic_DNA"/>
</dbReference>
<dbReference type="HOGENOM" id="CLU_026496_0_0_9"/>
<protein>
    <recommendedName>
        <fullName evidence="1">Endonuclease GajA/Old nuclease/RecF-like AAA domain-containing protein</fullName>
    </recommendedName>
</protein>
<proteinExistence type="predicted"/>
<feature type="domain" description="Endonuclease GajA/Old nuclease/RecF-like AAA" evidence="1">
    <location>
        <begin position="141"/>
        <end position="304"/>
    </location>
</feature>
<reference evidence="2 3" key="1">
    <citation type="submission" date="2015-01" db="EMBL/GenBank/DDBJ databases">
        <title>Comparative genomics of the lactic acid bacteria isolated from the honey bee gut.</title>
        <authorList>
            <person name="Ellegaard K.M."/>
            <person name="Tamarit D."/>
            <person name="Javelind E."/>
            <person name="Olofsson T."/>
            <person name="Andersson S.G."/>
            <person name="Vasquez A."/>
        </authorList>
    </citation>
    <scope>NUCLEOTIDE SEQUENCE [LARGE SCALE GENOMIC DNA]</scope>
    <source>
        <strain evidence="2 3">Hma11</strain>
    </source>
</reference>
<sequence length="581" mass="67022">MTDLKFKSVHIDELRNFSDIDFDLGNRMTVISGVNGIGKSFLLSLIVSTTGTFDRKLTGGNFHPDFFDFFKIEPNPQKYKKYSIYVSFNQKDFENHYLTKKIRFANYSNAKRGIRVLPKTSNYKIVKTNKEVDTEVRKKFGIGLDARVPIPTIYLSLSRILPLGEEEIEEKKLNSRSNSIFKNGYYDFYTKCYNSVFPNSIDSSAKKAAKVKRSFIKDNYLNAQVRNTTTETQSVGQGNLSRIISSLTNFYALKQELGDQYRGGILCIDEVDATLHPSAVIALLKCLDEQSKELNLQILLTTHSLTALKYIINLQNREPENYQLVYFVDNKVPRINVYDDYNNLKADLLNENLPASPKIKIYFEDQTTQEVFNLLIDCGKKTGKIKTKIEANQIPIHLGNTNLKGLQDSDEYFKKVVMILDGDAKLRDKKIDNTRAMHDIEYKQCKNLTPQENNKKNIAFLPGFFPPEVFLYNIFEEYTTNAKKHNSFWKSLGDKRATSITTVDSVIKKLKISKKTTFEDIHEKSKWFEEAIKFVKDSDILINYYNDSRNKHAINEFEGFLKQFKSAEEIVLKKISSQLFD</sequence>
<dbReference type="PATRIC" id="fig|303541.3.peg.1036"/>
<dbReference type="Gene3D" id="3.40.50.300">
    <property type="entry name" value="P-loop containing nucleotide triphosphate hydrolases"/>
    <property type="match status" value="1"/>
</dbReference>
<dbReference type="Proteomes" id="UP000033682">
    <property type="component" value="Unassembled WGS sequence"/>
</dbReference>
<dbReference type="RefSeq" id="WP_046307194.1">
    <property type="nucleotide sequence ID" value="NZ_KQ034000.1"/>
</dbReference>
<dbReference type="PANTHER" id="PTHR43581:SF4">
    <property type="entry name" value="ATP_GTP PHOSPHATASE"/>
    <property type="match status" value="1"/>
</dbReference>
<comment type="caution">
    <text evidence="2">The sequence shown here is derived from an EMBL/GenBank/DDBJ whole genome shotgun (WGS) entry which is preliminary data.</text>
</comment>
<dbReference type="SUPFAM" id="SSF52540">
    <property type="entry name" value="P-loop containing nucleoside triphosphate hydrolases"/>
    <property type="match status" value="1"/>
</dbReference>
<dbReference type="AlphaFoldDB" id="A0A0F4LSP5"/>
<dbReference type="STRING" id="303541.JF72_08780"/>
<evidence type="ECO:0000313" key="3">
    <source>
        <dbReference type="Proteomes" id="UP000033682"/>
    </source>
</evidence>
<evidence type="ECO:0000313" key="2">
    <source>
        <dbReference type="EMBL" id="KJY61585.1"/>
    </source>
</evidence>